<gene>
    <name evidence="1" type="ORF">OIHEL45_09953</name>
</gene>
<evidence type="ECO:0000313" key="2">
    <source>
        <dbReference type="Proteomes" id="UP000003257"/>
    </source>
</evidence>
<name>A0ABM9X6F5_9RHOB</name>
<organism evidence="1 2">
    <name type="scientific">Sulfitobacter indolifex HEL-45</name>
    <dbReference type="NCBI Taxonomy" id="391624"/>
    <lineage>
        <taxon>Bacteria</taxon>
        <taxon>Pseudomonadati</taxon>
        <taxon>Pseudomonadota</taxon>
        <taxon>Alphaproteobacteria</taxon>
        <taxon>Rhodobacterales</taxon>
        <taxon>Roseobacteraceae</taxon>
        <taxon>Sulfitobacter</taxon>
    </lineage>
</organism>
<dbReference type="EMBL" id="ABID01000002">
    <property type="protein sequence ID" value="EDQ05056.1"/>
    <property type="molecule type" value="Genomic_DNA"/>
</dbReference>
<dbReference type="Proteomes" id="UP000003257">
    <property type="component" value="Unassembled WGS sequence"/>
</dbReference>
<comment type="caution">
    <text evidence="1">The sequence shown here is derived from an EMBL/GenBank/DDBJ whole genome shotgun (WGS) entry which is preliminary data.</text>
</comment>
<dbReference type="RefSeq" id="WP_007119194.1">
    <property type="nucleotide sequence ID" value="NZ_ABID01000002.1"/>
</dbReference>
<reference evidence="1 2" key="1">
    <citation type="submission" date="2007-11" db="EMBL/GenBank/DDBJ databases">
        <authorList>
            <person name="Wagner-Dobler I."/>
            <person name="Ferriera S."/>
            <person name="Johnson J."/>
            <person name="Kravitz S."/>
            <person name="Beeson K."/>
            <person name="Sutton G."/>
            <person name="Rogers Y.-H."/>
            <person name="Friedman R."/>
            <person name="Frazier M."/>
            <person name="Venter J.C."/>
        </authorList>
    </citation>
    <scope>NUCLEOTIDE SEQUENCE [LARGE SCALE GENOMIC DNA]</scope>
    <source>
        <strain evidence="1 2">HEL-45</strain>
    </source>
</reference>
<evidence type="ECO:0008006" key="3">
    <source>
        <dbReference type="Google" id="ProtNLM"/>
    </source>
</evidence>
<protein>
    <recommendedName>
        <fullName evidence="3">DNA-directed DNA polymerase family A palm domain-containing protein</fullName>
    </recommendedName>
</protein>
<accession>A0ABM9X6F5</accession>
<proteinExistence type="predicted"/>
<keyword evidence="2" id="KW-1185">Reference proteome</keyword>
<sequence>MSDLLDQIPQDQLDALAITVGAVPSAMPSGDVRDNFRLFHKIEGSKPYRKKLAQAARDLYEILRQNKTVQNYVGKRVYLKGRERGRIKSLPRTSARYHCSALELLLHSIAFALSAPLTKDSKGSKRREFVAIPLANNAFSKPPYKGINRDAFRSVVYALAIFDPEKQGKPWLDYRPPFNNPETGEGKRTCIRADTPLEEWMFSKGLIFPYHPSGPDGSKSKAGKRAKKSCLWVSCKAQEWGEETQYSQLDRPLEGEEMVLLAINEVLNKQRISCQFTSYAEYKKYYNYREGRPRTALGGNKRLCRVFSEEDGRGGRLYGHWVQTMPSELRQRLRIDGSVVSELDFGSMQLALLYHLADAPVPEGDLYSQPGMTSSRSDMKMVLTLSVGNATEQETLGAIRGRLHDEWRPRKGRAEQLYDEFWSYHSLANPHQQSESDGAWIELQRLDSAIALRILARLLDDGITAIPVHDSFIVKRCHVETTKDVMLQVFAEYCPGTDVQVKVTGKGA</sequence>
<evidence type="ECO:0000313" key="1">
    <source>
        <dbReference type="EMBL" id="EDQ05056.1"/>
    </source>
</evidence>